<protein>
    <submittedName>
        <fullName evidence="2">Uncharacterized protein</fullName>
    </submittedName>
</protein>
<accession>A0A699KPX6</accession>
<dbReference type="EMBL" id="BKCJ010531979">
    <property type="protein sequence ID" value="GFB00600.1"/>
    <property type="molecule type" value="Genomic_DNA"/>
</dbReference>
<dbReference type="AlphaFoldDB" id="A0A699KPX6"/>
<name>A0A699KPX6_TANCI</name>
<gene>
    <name evidence="2" type="ORF">Tci_672571</name>
</gene>
<evidence type="ECO:0000256" key="1">
    <source>
        <dbReference type="SAM" id="MobiDB-lite"/>
    </source>
</evidence>
<feature type="region of interest" description="Disordered" evidence="1">
    <location>
        <begin position="129"/>
        <end position="160"/>
    </location>
</feature>
<sequence>MCFKAFTISADVPEIFMQYFWTILDIYPRVEGVDFINVPDDDTTLTFLVDLGYKGLLNRHTYMFIDHMHQPWRTLAAIINKSLFRKTASKDYQEYGLLIPDVVMTNAIKRSKSYQMFIKYSTNQILPNKSRGKAKKKTSSKRRVKKKVTLSADDNINLND</sequence>
<feature type="non-terminal residue" evidence="2">
    <location>
        <position position="160"/>
    </location>
</feature>
<reference evidence="2" key="1">
    <citation type="journal article" date="2019" name="Sci. Rep.">
        <title>Draft genome of Tanacetum cinerariifolium, the natural source of mosquito coil.</title>
        <authorList>
            <person name="Yamashiro T."/>
            <person name="Shiraishi A."/>
            <person name="Satake H."/>
            <person name="Nakayama K."/>
        </authorList>
    </citation>
    <scope>NUCLEOTIDE SEQUENCE</scope>
</reference>
<organism evidence="2">
    <name type="scientific">Tanacetum cinerariifolium</name>
    <name type="common">Dalmatian daisy</name>
    <name type="synonym">Chrysanthemum cinerariifolium</name>
    <dbReference type="NCBI Taxonomy" id="118510"/>
    <lineage>
        <taxon>Eukaryota</taxon>
        <taxon>Viridiplantae</taxon>
        <taxon>Streptophyta</taxon>
        <taxon>Embryophyta</taxon>
        <taxon>Tracheophyta</taxon>
        <taxon>Spermatophyta</taxon>
        <taxon>Magnoliopsida</taxon>
        <taxon>eudicotyledons</taxon>
        <taxon>Gunneridae</taxon>
        <taxon>Pentapetalae</taxon>
        <taxon>asterids</taxon>
        <taxon>campanulids</taxon>
        <taxon>Asterales</taxon>
        <taxon>Asteraceae</taxon>
        <taxon>Asteroideae</taxon>
        <taxon>Anthemideae</taxon>
        <taxon>Anthemidinae</taxon>
        <taxon>Tanacetum</taxon>
    </lineage>
</organism>
<feature type="compositionally biased region" description="Basic residues" evidence="1">
    <location>
        <begin position="130"/>
        <end position="148"/>
    </location>
</feature>
<proteinExistence type="predicted"/>
<comment type="caution">
    <text evidence="2">The sequence shown here is derived from an EMBL/GenBank/DDBJ whole genome shotgun (WGS) entry which is preliminary data.</text>
</comment>
<evidence type="ECO:0000313" key="2">
    <source>
        <dbReference type="EMBL" id="GFB00600.1"/>
    </source>
</evidence>